<proteinExistence type="predicted"/>
<keyword evidence="3" id="KW-1185">Reference proteome</keyword>
<comment type="caution">
    <text evidence="2">The sequence shown here is derived from an EMBL/GenBank/DDBJ whole genome shotgun (WGS) entry which is preliminary data.</text>
</comment>
<evidence type="ECO:0008006" key="4">
    <source>
        <dbReference type="Google" id="ProtNLM"/>
    </source>
</evidence>
<dbReference type="AlphaFoldDB" id="A0A9N8KXN6"/>
<dbReference type="Gene3D" id="2.60.120.260">
    <property type="entry name" value="Galactose-binding domain-like"/>
    <property type="match status" value="1"/>
</dbReference>
<evidence type="ECO:0000313" key="3">
    <source>
        <dbReference type="Proteomes" id="UP000745764"/>
    </source>
</evidence>
<keyword evidence="1" id="KW-0732">Signal</keyword>
<name>A0A9N8KXN6_9PEZI</name>
<gene>
    <name evidence="2" type="ORF">AWRI4620_LOCUS8766</name>
</gene>
<feature type="signal peptide" evidence="1">
    <location>
        <begin position="1"/>
        <end position="18"/>
    </location>
</feature>
<dbReference type="OrthoDB" id="271448at2759"/>
<organism evidence="2 3">
    <name type="scientific">Aureobasidium uvarum</name>
    <dbReference type="NCBI Taxonomy" id="2773716"/>
    <lineage>
        <taxon>Eukaryota</taxon>
        <taxon>Fungi</taxon>
        <taxon>Dikarya</taxon>
        <taxon>Ascomycota</taxon>
        <taxon>Pezizomycotina</taxon>
        <taxon>Dothideomycetes</taxon>
        <taxon>Dothideomycetidae</taxon>
        <taxon>Dothideales</taxon>
        <taxon>Saccotheciaceae</taxon>
        <taxon>Aureobasidium</taxon>
    </lineage>
</organism>
<dbReference type="EMBL" id="CAINUL010000017">
    <property type="protein sequence ID" value="CAD0114511.1"/>
    <property type="molecule type" value="Genomic_DNA"/>
</dbReference>
<evidence type="ECO:0000256" key="1">
    <source>
        <dbReference type="SAM" id="SignalP"/>
    </source>
</evidence>
<evidence type="ECO:0000313" key="2">
    <source>
        <dbReference type="EMBL" id="CAD0114511.1"/>
    </source>
</evidence>
<sequence length="522" mass="55118">MWTATLIGTLTLGLSAVALPTADNPIDLHRRQDINFTLADAVADASVISDGSSNAAGIAAVVADINANPLPQNVDKRDASGYSASTNLNNVAINAPLNCNGADTYMGSKMWNDPANPFLENRCAAACTAQSAYNLAHPPSNGSPKLCQFYNTYLLLKNGVSQGQYCSLYTQAWDSSKATNNGQWRGTDHYTISNSVVASNATNTGDVSCPQDVPYLSANGQAFCTAYLSYVPPVVTITAMSTPATSVVTSVDTDYTTETSYSTTTTLEVSLSTTVSTIFQKRDLATPASAISWSPSRLSKACAAVATGSTTTTTVQIAPTPLSTYLTTVSLTTTSLIQSTTTISSVSTVVDTFSPTATSLGANLVVNGDFETKFAGEWQGPVNRCNNGGYRIGNQAYAAFDGTAYGEFYYYASNVCPATLIQTISGLSSSNRYTLSYYLWPRTANPGSVCSFSVTLGGILIDSFTPTTYINRPQTYVKHKVSGIVPSSSAGAQELAISLWCSDGDAVYVDFDDISLQQEGYS</sequence>
<dbReference type="PANTHER" id="PTHR36578:SF2">
    <property type="entry name" value="PA14 DOMAIN-CONTAINING PROTEIN"/>
    <property type="match status" value="1"/>
</dbReference>
<protein>
    <recommendedName>
        <fullName evidence="4">CBM-cenC domain-containing protein</fullName>
    </recommendedName>
</protein>
<reference evidence="2" key="1">
    <citation type="submission" date="2020-06" db="EMBL/GenBank/DDBJ databases">
        <authorList>
            <person name="Onetto C."/>
        </authorList>
    </citation>
    <scope>NUCLEOTIDE SEQUENCE</scope>
</reference>
<dbReference type="PANTHER" id="PTHR36578">
    <property type="entry name" value="CHROMOSOME 15, WHOLE GENOME SHOTGUN SEQUENCE"/>
    <property type="match status" value="1"/>
</dbReference>
<dbReference type="Proteomes" id="UP000745764">
    <property type="component" value="Unassembled WGS sequence"/>
</dbReference>
<accession>A0A9N8KXN6</accession>
<feature type="chain" id="PRO_5040133769" description="CBM-cenC domain-containing protein" evidence="1">
    <location>
        <begin position="19"/>
        <end position="522"/>
    </location>
</feature>